<feature type="transmembrane region" description="Helical" evidence="5">
    <location>
        <begin position="67"/>
        <end position="94"/>
    </location>
</feature>
<evidence type="ECO:0000256" key="5">
    <source>
        <dbReference type="HAMAP-Rule" id="MF_00902"/>
    </source>
</evidence>
<sequence length="251" mass="29254">MSDYDKGVHKDMNMTEHLTELRNRIIWTAVIFIAFFIIGFVFVKDIYSFFVKDLEFSLHVISPGEIIWIYFTMASVVAIIGTIPFFCLQAWLFVRPGLTPKERKVSLSYIPATFLLFIGGMAFGYYVFVDLILPFLLSLNDGMFNQIFTVDKYFRFLLRITLPFAILFEIPIITMFLTSLGILTPSFMRKTRKYAYLILVIIGTMISPPDFVLQIVVAVPLILLYEISIFLSSFTYRRKQKKHEDFMNNNE</sequence>
<feature type="transmembrane region" description="Helical" evidence="5">
    <location>
        <begin position="25"/>
        <end position="47"/>
    </location>
</feature>
<dbReference type="PROSITE" id="PS01218">
    <property type="entry name" value="TATC"/>
    <property type="match status" value="1"/>
</dbReference>
<keyword evidence="5" id="KW-1003">Cell membrane</keyword>
<feature type="transmembrane region" description="Helical" evidence="5">
    <location>
        <begin position="215"/>
        <end position="236"/>
    </location>
</feature>
<keyword evidence="3 5" id="KW-1133">Transmembrane helix</keyword>
<gene>
    <name evidence="5" type="primary">tatC</name>
    <name evidence="6" type="ORF">SAMN05216243_0294</name>
</gene>
<dbReference type="PRINTS" id="PR01840">
    <property type="entry name" value="TATCFAMILY"/>
</dbReference>
<dbReference type="EMBL" id="FNFL01000001">
    <property type="protein sequence ID" value="SDJ68494.1"/>
    <property type="molecule type" value="Genomic_DNA"/>
</dbReference>
<comment type="subunit">
    <text evidence="5">Forms a complex with TatA.</text>
</comment>
<keyword evidence="5" id="KW-0653">Protein transport</keyword>
<evidence type="ECO:0000256" key="1">
    <source>
        <dbReference type="ARBA" id="ARBA00004141"/>
    </source>
</evidence>
<comment type="subcellular location">
    <subcellularLocation>
        <location evidence="5">Cell membrane</location>
        <topology evidence="5">Multi-pass membrane protein</topology>
    </subcellularLocation>
    <subcellularLocation>
        <location evidence="1">Membrane</location>
        <topology evidence="1">Multi-pass membrane protein</topology>
    </subcellularLocation>
</comment>
<keyword evidence="5" id="KW-0811">Translocation</keyword>
<organism evidence="6 7">
    <name type="scientific">Sediminibacillus albus</name>
    <dbReference type="NCBI Taxonomy" id="407036"/>
    <lineage>
        <taxon>Bacteria</taxon>
        <taxon>Bacillati</taxon>
        <taxon>Bacillota</taxon>
        <taxon>Bacilli</taxon>
        <taxon>Bacillales</taxon>
        <taxon>Bacillaceae</taxon>
        <taxon>Sediminibacillus</taxon>
    </lineage>
</organism>
<dbReference type="AlphaFoldDB" id="A0A1G8VR74"/>
<evidence type="ECO:0000313" key="6">
    <source>
        <dbReference type="EMBL" id="SDJ68494.1"/>
    </source>
</evidence>
<dbReference type="STRING" id="407036.SAMN05216243_0294"/>
<feature type="transmembrane region" description="Helical" evidence="5">
    <location>
        <begin position="156"/>
        <end position="182"/>
    </location>
</feature>
<evidence type="ECO:0000313" key="7">
    <source>
        <dbReference type="Proteomes" id="UP000198694"/>
    </source>
</evidence>
<accession>A0A1G8VR74</accession>
<dbReference type="HAMAP" id="MF_00902">
    <property type="entry name" value="TatC"/>
    <property type="match status" value="1"/>
</dbReference>
<evidence type="ECO:0000256" key="4">
    <source>
        <dbReference type="ARBA" id="ARBA00023136"/>
    </source>
</evidence>
<dbReference type="GO" id="GO:0033281">
    <property type="term" value="C:TAT protein transport complex"/>
    <property type="evidence" value="ECO:0007669"/>
    <property type="project" value="UniProtKB-UniRule"/>
</dbReference>
<keyword evidence="2 5" id="KW-0812">Transmembrane</keyword>
<dbReference type="Pfam" id="PF00902">
    <property type="entry name" value="TatC"/>
    <property type="match status" value="1"/>
</dbReference>
<reference evidence="6 7" key="1">
    <citation type="submission" date="2016-10" db="EMBL/GenBank/DDBJ databases">
        <authorList>
            <person name="de Groot N.N."/>
        </authorList>
    </citation>
    <scope>NUCLEOTIDE SEQUENCE [LARGE SCALE GENOMIC DNA]</scope>
    <source>
        <strain evidence="6 7">CGMCC 1.6502</strain>
    </source>
</reference>
<keyword evidence="5" id="KW-0813">Transport</keyword>
<dbReference type="GO" id="GO:0043953">
    <property type="term" value="P:protein transport by the Tat complex"/>
    <property type="evidence" value="ECO:0007669"/>
    <property type="project" value="UniProtKB-UniRule"/>
</dbReference>
<dbReference type="GO" id="GO:0009977">
    <property type="term" value="F:proton motive force dependent protein transmembrane transporter activity"/>
    <property type="evidence" value="ECO:0007669"/>
    <property type="project" value="TreeGrafter"/>
</dbReference>
<evidence type="ECO:0000256" key="3">
    <source>
        <dbReference type="ARBA" id="ARBA00022989"/>
    </source>
</evidence>
<dbReference type="PANTHER" id="PTHR30371">
    <property type="entry name" value="SEC-INDEPENDENT PROTEIN TRANSLOCASE PROTEIN TATC"/>
    <property type="match status" value="1"/>
</dbReference>
<dbReference type="InterPro" id="IPR002033">
    <property type="entry name" value="TatC"/>
</dbReference>
<dbReference type="Proteomes" id="UP000198694">
    <property type="component" value="Unassembled WGS sequence"/>
</dbReference>
<feature type="transmembrane region" description="Helical" evidence="5">
    <location>
        <begin position="114"/>
        <end position="136"/>
    </location>
</feature>
<proteinExistence type="inferred from homology"/>
<dbReference type="GO" id="GO:0065002">
    <property type="term" value="P:intracellular protein transmembrane transport"/>
    <property type="evidence" value="ECO:0007669"/>
    <property type="project" value="TreeGrafter"/>
</dbReference>
<evidence type="ECO:0000256" key="2">
    <source>
        <dbReference type="ARBA" id="ARBA00022692"/>
    </source>
</evidence>
<dbReference type="NCBIfam" id="TIGR00945">
    <property type="entry name" value="tatC"/>
    <property type="match status" value="1"/>
</dbReference>
<dbReference type="InterPro" id="IPR019820">
    <property type="entry name" value="Sec-indep_translocase_CS"/>
</dbReference>
<feature type="transmembrane region" description="Helical" evidence="5">
    <location>
        <begin position="194"/>
        <end position="209"/>
    </location>
</feature>
<name>A0A1G8VR74_9BACI</name>
<comment type="function">
    <text evidence="5">Part of the twin-arginine translocation (Tat) system that transports large folded proteins containing a characteristic twin-arginine motif in their signal peptide across membranes.</text>
</comment>
<keyword evidence="4 5" id="KW-0472">Membrane</keyword>
<dbReference type="PANTHER" id="PTHR30371:SF4">
    <property type="entry name" value="SEC-INDEPENDENT PROTEIN TRANSLOCASE PROTEIN TATCD"/>
    <property type="match status" value="1"/>
</dbReference>
<comment type="similarity">
    <text evidence="5">Belongs to the TatC family.</text>
</comment>
<protein>
    <recommendedName>
        <fullName evidence="5">Sec-independent protein translocase protein TatC</fullName>
    </recommendedName>
</protein>
<keyword evidence="7" id="KW-1185">Reference proteome</keyword>